<organism evidence="17 18">
    <name type="scientific">Popillia japonica</name>
    <name type="common">Japanese beetle</name>
    <dbReference type="NCBI Taxonomy" id="7064"/>
    <lineage>
        <taxon>Eukaryota</taxon>
        <taxon>Metazoa</taxon>
        <taxon>Ecdysozoa</taxon>
        <taxon>Arthropoda</taxon>
        <taxon>Hexapoda</taxon>
        <taxon>Insecta</taxon>
        <taxon>Pterygota</taxon>
        <taxon>Neoptera</taxon>
        <taxon>Endopterygota</taxon>
        <taxon>Coleoptera</taxon>
        <taxon>Polyphaga</taxon>
        <taxon>Scarabaeiformia</taxon>
        <taxon>Scarabaeidae</taxon>
        <taxon>Rutelinae</taxon>
        <taxon>Popillia</taxon>
    </lineage>
</organism>
<evidence type="ECO:0000256" key="5">
    <source>
        <dbReference type="ARBA" id="ARBA00022670"/>
    </source>
</evidence>
<dbReference type="InterPro" id="IPR006642">
    <property type="entry name" value="Rad18_UBZ4"/>
</dbReference>
<dbReference type="GO" id="GO:0004222">
    <property type="term" value="F:metalloendopeptidase activity"/>
    <property type="evidence" value="ECO:0007669"/>
    <property type="project" value="InterPro"/>
</dbReference>
<evidence type="ECO:0000256" key="10">
    <source>
        <dbReference type="ARBA" id="ARBA00022833"/>
    </source>
</evidence>
<evidence type="ECO:0000256" key="8">
    <source>
        <dbReference type="ARBA" id="ARBA00022771"/>
    </source>
</evidence>
<feature type="domain" description="UBZ4-type" evidence="16">
    <location>
        <begin position="612"/>
        <end position="639"/>
    </location>
</feature>
<evidence type="ECO:0000256" key="12">
    <source>
        <dbReference type="ARBA" id="ARBA00023204"/>
    </source>
</evidence>
<evidence type="ECO:0000256" key="15">
    <source>
        <dbReference type="PROSITE-ProRule" id="PRU01256"/>
    </source>
</evidence>
<keyword evidence="18" id="KW-1185">Reference proteome</keyword>
<proteinExistence type="inferred from homology"/>
<dbReference type="GO" id="GO:0006281">
    <property type="term" value="P:DNA repair"/>
    <property type="evidence" value="ECO:0007669"/>
    <property type="project" value="UniProtKB-KW"/>
</dbReference>
<dbReference type="GO" id="GO:0005694">
    <property type="term" value="C:chromosome"/>
    <property type="evidence" value="ECO:0007669"/>
    <property type="project" value="UniProtKB-SubCell"/>
</dbReference>
<dbReference type="InterPro" id="IPR055220">
    <property type="entry name" value="SPRTN_ZBD"/>
</dbReference>
<evidence type="ECO:0000256" key="14">
    <source>
        <dbReference type="ARBA" id="ARBA00030396"/>
    </source>
</evidence>
<comment type="subcellular location">
    <subcellularLocation>
        <location evidence="2">Chromosome</location>
    </subcellularLocation>
    <subcellularLocation>
        <location evidence="1">Nucleus</location>
    </subcellularLocation>
</comment>
<dbReference type="GO" id="GO:0005634">
    <property type="term" value="C:nucleus"/>
    <property type="evidence" value="ECO:0007669"/>
    <property type="project" value="UniProtKB-SubCell"/>
</dbReference>
<reference evidence="17 18" key="1">
    <citation type="journal article" date="2024" name="BMC Genomics">
        <title>De novo assembly and annotation of Popillia japonica's genome with initial clues to its potential as an invasive pest.</title>
        <authorList>
            <person name="Cucini C."/>
            <person name="Boschi S."/>
            <person name="Funari R."/>
            <person name="Cardaioli E."/>
            <person name="Iannotti N."/>
            <person name="Marturano G."/>
            <person name="Paoli F."/>
            <person name="Bruttini M."/>
            <person name="Carapelli A."/>
            <person name="Frati F."/>
            <person name="Nardi F."/>
        </authorList>
    </citation>
    <scope>NUCLEOTIDE SEQUENCE [LARGE SCALE GENOMIC DNA]</scope>
    <source>
        <strain evidence="17">DMR45628</strain>
    </source>
</reference>
<evidence type="ECO:0000256" key="2">
    <source>
        <dbReference type="ARBA" id="ARBA00004286"/>
    </source>
</evidence>
<keyword evidence="9" id="KW-0378">Hydrolase</keyword>
<evidence type="ECO:0000256" key="7">
    <source>
        <dbReference type="ARBA" id="ARBA00022763"/>
    </source>
</evidence>
<evidence type="ECO:0000313" key="17">
    <source>
        <dbReference type="EMBL" id="KAK9753003.1"/>
    </source>
</evidence>
<keyword evidence="8 15" id="KW-0863">Zinc-finger</keyword>
<keyword evidence="6" id="KW-0479">Metal-binding</keyword>
<dbReference type="GO" id="GO:0031593">
    <property type="term" value="F:polyubiquitin modification-dependent protein binding"/>
    <property type="evidence" value="ECO:0007669"/>
    <property type="project" value="TreeGrafter"/>
</dbReference>
<keyword evidence="13" id="KW-0539">Nucleus</keyword>
<dbReference type="GO" id="GO:0006508">
    <property type="term" value="P:proteolysis"/>
    <property type="evidence" value="ECO:0007669"/>
    <property type="project" value="UniProtKB-KW"/>
</dbReference>
<evidence type="ECO:0000256" key="4">
    <source>
        <dbReference type="ARBA" id="ARBA00022454"/>
    </source>
</evidence>
<evidence type="ECO:0000259" key="16">
    <source>
        <dbReference type="PROSITE" id="PS51908"/>
    </source>
</evidence>
<evidence type="ECO:0000256" key="11">
    <source>
        <dbReference type="ARBA" id="ARBA00023049"/>
    </source>
</evidence>
<evidence type="ECO:0000256" key="13">
    <source>
        <dbReference type="ARBA" id="ARBA00023242"/>
    </source>
</evidence>
<dbReference type="Pfam" id="PF22934">
    <property type="entry name" value="SPRTN_ZBD"/>
    <property type="match status" value="1"/>
</dbReference>
<keyword evidence="5" id="KW-0645">Protease</keyword>
<comment type="caution">
    <text evidence="17">The sequence shown here is derived from an EMBL/GenBank/DDBJ whole genome shotgun (WGS) entry which is preliminary data.</text>
</comment>
<dbReference type="EMBL" id="JASPKY010000016">
    <property type="protein sequence ID" value="KAK9753003.1"/>
    <property type="molecule type" value="Genomic_DNA"/>
</dbReference>
<dbReference type="Gene3D" id="3.30.160.60">
    <property type="entry name" value="Classic Zinc Finger"/>
    <property type="match status" value="2"/>
</dbReference>
<keyword evidence="11" id="KW-0482">Metalloprotease</keyword>
<keyword evidence="4" id="KW-0158">Chromosome</keyword>
<evidence type="ECO:0000256" key="1">
    <source>
        <dbReference type="ARBA" id="ARBA00004123"/>
    </source>
</evidence>
<name>A0AAW1N2H2_POPJA</name>
<dbReference type="Proteomes" id="UP001458880">
    <property type="component" value="Unassembled WGS sequence"/>
</dbReference>
<dbReference type="GO" id="GO:0008270">
    <property type="term" value="F:zinc ion binding"/>
    <property type="evidence" value="ECO:0007669"/>
    <property type="project" value="UniProtKB-KW"/>
</dbReference>
<dbReference type="SMART" id="SM00734">
    <property type="entry name" value="ZnF_Rad18"/>
    <property type="match status" value="5"/>
</dbReference>
<evidence type="ECO:0000256" key="9">
    <source>
        <dbReference type="ARBA" id="ARBA00022801"/>
    </source>
</evidence>
<keyword evidence="7 15" id="KW-0227">DNA damage</keyword>
<dbReference type="Pfam" id="PF10263">
    <property type="entry name" value="SprT-like"/>
    <property type="match status" value="1"/>
</dbReference>
<protein>
    <recommendedName>
        <fullName evidence="14">Protein with SprT-like domain at the N terminus</fullName>
    </recommendedName>
</protein>
<dbReference type="PANTHER" id="PTHR21220:SF0">
    <property type="entry name" value="DNA-DEPENDENT METALLOPROTEASE SPRTN"/>
    <property type="match status" value="1"/>
</dbReference>
<sequence length="714" mass="80456">MENPDQKVALLLQRQLEHESLFNSDRYLAQKLQEDFNKEITSENPTGLVYDHKKKTKDDSRSLIDPSWELIDPTPNIHNLFVAFNLRFFWNKLLAVCVSWSKRMTSCAGVCSYQGRGGMCSITLSEPLLKLRPRKDLVETLLHEMIHAYLFVTHNNRDRDGHGPEFHKHMFRINKEAGTNITVYHSFHDEVRLYKQHWWRCNGPCQTRNPYFGMVRRATNRAPGPYDRWWSEHSRTCGGTFIKVKEPEKKSTTSAKSKIEVTKVVNKGFGDIRNFVTVSGTNKTSDNNSIKMPGVGASNIHGFSNLSTPANNVVKQVSNGNIVRPPSISTGGGNRTKSNSNSTIVVNKKSTTTSANVTNIDFPTEIKIFSGSGKSLLSSSASAGQVRNDDYSVVRTHWANKFPSSPTKLNKRSVIGLSPSKISKKQKIGEEGTSPDKVQVTDTINLDDLVSCPVCHKHMKEFVLNEHLDQCLLQQNKKDEKLQQCFVCNKEIPQAAFRDHVNNCFENNISDDEELAECEICNGWFSEKKMESHRKACIEKIFSAATTAEDIPETSIQTTIKSKSSSTTQCSVCNNFVDGEELNNHKEQCILKLIDTINEEHGLNLSDMASQKVSCLVCNKMVLKEELNTHLDECMSGVFDDKSFDMPSSIKPNKPESNHDCDNKNDTNKYNCPFCMDLYSELDMSGHLDQCLADSETNVNNKTILIDSFSSDEL</sequence>
<dbReference type="SMART" id="SM00731">
    <property type="entry name" value="SprT"/>
    <property type="match status" value="1"/>
</dbReference>
<evidence type="ECO:0000313" key="18">
    <source>
        <dbReference type="Proteomes" id="UP001458880"/>
    </source>
</evidence>
<dbReference type="PROSITE" id="PS51908">
    <property type="entry name" value="ZF_UBZ4"/>
    <property type="match status" value="2"/>
</dbReference>
<evidence type="ECO:0000256" key="6">
    <source>
        <dbReference type="ARBA" id="ARBA00022723"/>
    </source>
</evidence>
<accession>A0AAW1N2H2</accession>
<evidence type="ECO:0000256" key="3">
    <source>
        <dbReference type="ARBA" id="ARBA00010724"/>
    </source>
</evidence>
<dbReference type="GO" id="GO:0003697">
    <property type="term" value="F:single-stranded DNA binding"/>
    <property type="evidence" value="ECO:0007669"/>
    <property type="project" value="InterPro"/>
</dbReference>
<dbReference type="InterPro" id="IPR044245">
    <property type="entry name" value="Spartan"/>
</dbReference>
<dbReference type="AlphaFoldDB" id="A0AAW1N2H2"/>
<feature type="domain" description="UBZ4-type" evidence="16">
    <location>
        <begin position="449"/>
        <end position="476"/>
    </location>
</feature>
<keyword evidence="10" id="KW-0862">Zinc</keyword>
<comment type="similarity">
    <text evidence="3">Belongs to the Spartan family.</text>
</comment>
<gene>
    <name evidence="17" type="ORF">QE152_g3789</name>
</gene>
<dbReference type="PANTHER" id="PTHR21220">
    <property type="entry name" value="DNA-DEPENDENT METALLOPROTEASE SPRTN"/>
    <property type="match status" value="1"/>
</dbReference>
<dbReference type="InterPro" id="IPR006640">
    <property type="entry name" value="SprT-like_domain"/>
</dbReference>
<keyword evidence="12 15" id="KW-0234">DNA repair</keyword>